<reference evidence="2" key="1">
    <citation type="submission" date="2022-11" db="UniProtKB">
        <authorList>
            <consortium name="WormBaseParasite"/>
        </authorList>
    </citation>
    <scope>IDENTIFICATION</scope>
</reference>
<evidence type="ECO:0000313" key="1">
    <source>
        <dbReference type="Proteomes" id="UP000887564"/>
    </source>
</evidence>
<dbReference type="Proteomes" id="UP000887564">
    <property type="component" value="Unplaced"/>
</dbReference>
<protein>
    <submittedName>
        <fullName evidence="2">Uncharacterized protein</fullName>
    </submittedName>
</protein>
<organism evidence="1 2">
    <name type="scientific">Parascaris equorum</name>
    <name type="common">Equine roundworm</name>
    <dbReference type="NCBI Taxonomy" id="6256"/>
    <lineage>
        <taxon>Eukaryota</taxon>
        <taxon>Metazoa</taxon>
        <taxon>Ecdysozoa</taxon>
        <taxon>Nematoda</taxon>
        <taxon>Chromadorea</taxon>
        <taxon>Rhabditida</taxon>
        <taxon>Spirurina</taxon>
        <taxon>Ascaridomorpha</taxon>
        <taxon>Ascaridoidea</taxon>
        <taxon>Ascarididae</taxon>
        <taxon>Parascaris</taxon>
    </lineage>
</organism>
<evidence type="ECO:0000313" key="2">
    <source>
        <dbReference type="WBParaSite" id="PEQ_0000036801-mRNA-1"/>
    </source>
</evidence>
<proteinExistence type="predicted"/>
<name>A0A914RF97_PAREQ</name>
<keyword evidence="1" id="KW-1185">Reference proteome</keyword>
<dbReference type="WBParaSite" id="PEQ_0000036801-mRNA-1">
    <property type="protein sequence ID" value="PEQ_0000036801-mRNA-1"/>
    <property type="gene ID" value="PEQ_0000036801"/>
</dbReference>
<accession>A0A914RF97</accession>
<dbReference type="AlphaFoldDB" id="A0A914RF97"/>
<sequence length="34" mass="3858">MLFLEVLIRKFLTIDRLTTCAITSCEIATLNSIN</sequence>